<feature type="transmembrane region" description="Helical" evidence="1">
    <location>
        <begin position="81"/>
        <end position="99"/>
    </location>
</feature>
<name>A0A4U0GUH9_9SPHI</name>
<dbReference type="GO" id="GO:0016989">
    <property type="term" value="F:sigma factor antagonist activity"/>
    <property type="evidence" value="ECO:0007669"/>
    <property type="project" value="TreeGrafter"/>
</dbReference>
<evidence type="ECO:0000313" key="4">
    <source>
        <dbReference type="EMBL" id="TJY62628.1"/>
    </source>
</evidence>
<dbReference type="Pfam" id="PF16344">
    <property type="entry name" value="FecR_C"/>
    <property type="match status" value="1"/>
</dbReference>
<accession>A0A4U0GUH9</accession>
<keyword evidence="1" id="KW-0472">Membrane</keyword>
<keyword evidence="1" id="KW-1133">Transmembrane helix</keyword>
<dbReference type="PANTHER" id="PTHR30273">
    <property type="entry name" value="PERIPLASMIC SIGNAL SENSOR AND SIGMA FACTOR ACTIVATOR FECR-RELATED"/>
    <property type="match status" value="1"/>
</dbReference>
<dbReference type="OrthoDB" id="1099963at2"/>
<feature type="domain" description="FecR protein" evidence="2">
    <location>
        <begin position="175"/>
        <end position="279"/>
    </location>
</feature>
<organism evidence="4 5">
    <name type="scientific">Sphingobacterium alkalisoli</name>
    <dbReference type="NCBI Taxonomy" id="1874115"/>
    <lineage>
        <taxon>Bacteria</taxon>
        <taxon>Pseudomonadati</taxon>
        <taxon>Bacteroidota</taxon>
        <taxon>Sphingobacteriia</taxon>
        <taxon>Sphingobacteriales</taxon>
        <taxon>Sphingobacteriaceae</taxon>
        <taxon>Sphingobacterium</taxon>
    </lineage>
</organism>
<proteinExistence type="predicted"/>
<keyword evidence="5" id="KW-1185">Reference proteome</keyword>
<gene>
    <name evidence="4" type="ORF">FAZ19_19340</name>
</gene>
<dbReference type="EMBL" id="SUKA01000007">
    <property type="protein sequence ID" value="TJY62628.1"/>
    <property type="molecule type" value="Genomic_DNA"/>
</dbReference>
<protein>
    <submittedName>
        <fullName evidence="4">DUF4974 domain-containing protein</fullName>
    </submittedName>
</protein>
<dbReference type="Gene3D" id="3.55.50.30">
    <property type="match status" value="1"/>
</dbReference>
<evidence type="ECO:0000259" key="2">
    <source>
        <dbReference type="Pfam" id="PF04773"/>
    </source>
</evidence>
<dbReference type="InterPro" id="IPR006860">
    <property type="entry name" value="FecR"/>
</dbReference>
<keyword evidence="1" id="KW-0812">Transmembrane</keyword>
<reference evidence="4 5" key="1">
    <citation type="submission" date="2019-04" db="EMBL/GenBank/DDBJ databases">
        <title>Sphingobacterium olei sp. nov., isolated from oil-contaminated soil.</title>
        <authorList>
            <person name="Liu B."/>
        </authorList>
    </citation>
    <scope>NUCLEOTIDE SEQUENCE [LARGE SCALE GENOMIC DNA]</scope>
    <source>
        <strain evidence="4 5">Y3L14</strain>
    </source>
</reference>
<feature type="domain" description="Protein FecR C-terminal" evidence="3">
    <location>
        <begin position="320"/>
        <end position="388"/>
    </location>
</feature>
<sequence>MRMEKKLSDILNKYHSNKCTPEEIQSLETWFEEIARGQPGEEPDQQTIENMLAKIKRSPRFNASPQAKSALLKTLARRYRVAAASLVFLLVSVTVVYQYSRRPAEHTDRITSNDILPGGDKAILTLADGTSIALNDQQEGLISRQDGITISKNGQGMLVYVTEAPERAARYATNTLTTPRGGSHQIILPDGSKAWLNAASSLSYPLVFSKHERRVRMTGEVYFEIAKSSIKQSDGEKEPVPFFVETDKQTIQVLGTQFNVNSYTSYPTERTTLVEGKVKVIYRATGEYKFLSPNMQAQVADKIQVVKTDITRNVAWKNGDFIFRNEPLADILQEVMRWYDVDIVCPEHLGKIRFNGMVSRKKPLSAIIQMIASTDKVELEVKERRITVR</sequence>
<evidence type="ECO:0000256" key="1">
    <source>
        <dbReference type="SAM" id="Phobius"/>
    </source>
</evidence>
<evidence type="ECO:0000313" key="5">
    <source>
        <dbReference type="Proteomes" id="UP000309872"/>
    </source>
</evidence>
<dbReference type="Pfam" id="PF04773">
    <property type="entry name" value="FecR"/>
    <property type="match status" value="1"/>
</dbReference>
<dbReference type="PANTHER" id="PTHR30273:SF2">
    <property type="entry name" value="PROTEIN FECR"/>
    <property type="match status" value="1"/>
</dbReference>
<dbReference type="Gene3D" id="2.60.120.1440">
    <property type="match status" value="1"/>
</dbReference>
<dbReference type="Proteomes" id="UP000309872">
    <property type="component" value="Unassembled WGS sequence"/>
</dbReference>
<dbReference type="InterPro" id="IPR012373">
    <property type="entry name" value="Ferrdict_sens_TM"/>
</dbReference>
<dbReference type="InterPro" id="IPR032508">
    <property type="entry name" value="FecR_C"/>
</dbReference>
<dbReference type="AlphaFoldDB" id="A0A4U0GUH9"/>
<comment type="caution">
    <text evidence="4">The sequence shown here is derived from an EMBL/GenBank/DDBJ whole genome shotgun (WGS) entry which is preliminary data.</text>
</comment>
<evidence type="ECO:0000259" key="3">
    <source>
        <dbReference type="Pfam" id="PF16344"/>
    </source>
</evidence>